<dbReference type="FunFam" id="3.30.70.270:FF:000001">
    <property type="entry name" value="Diguanylate cyclase domain protein"/>
    <property type="match status" value="1"/>
</dbReference>
<dbReference type="CDD" id="cd12912">
    <property type="entry name" value="PDC2_MCP_like"/>
    <property type="match status" value="1"/>
</dbReference>
<keyword evidence="8" id="KW-0547">Nucleotide-binding</keyword>
<comment type="pathway">
    <text evidence="3">Purine metabolism; 3',5'-cyclic di-GMP biosynthesis.</text>
</comment>
<dbReference type="Pfam" id="PF02743">
    <property type="entry name" value="dCache_1"/>
    <property type="match status" value="1"/>
</dbReference>
<dbReference type="Proteomes" id="UP000682928">
    <property type="component" value="Chromosome"/>
</dbReference>
<evidence type="ECO:0000256" key="7">
    <source>
        <dbReference type="ARBA" id="ARBA00022989"/>
    </source>
</evidence>
<dbReference type="CDD" id="cd01949">
    <property type="entry name" value="GGDEF"/>
    <property type="match status" value="1"/>
</dbReference>
<evidence type="ECO:0000313" key="13">
    <source>
        <dbReference type="EMBL" id="BCU55541.1"/>
    </source>
</evidence>
<keyword evidence="7 11" id="KW-1133">Transmembrane helix</keyword>
<dbReference type="CDD" id="cd18773">
    <property type="entry name" value="PDC1_HK_sensor"/>
    <property type="match status" value="1"/>
</dbReference>
<dbReference type="Pfam" id="PF00990">
    <property type="entry name" value="GGDEF"/>
    <property type="match status" value="1"/>
</dbReference>
<evidence type="ECO:0000256" key="3">
    <source>
        <dbReference type="ARBA" id="ARBA00004665"/>
    </source>
</evidence>
<sequence>MFQKRIGLRSLLIILSVGSVTLTSLLLLIALWIIQKENIEDSLLSSNIAYARKLADTTDGYFSTAQRELAYSAQQIKTLSDEDKLHAETERLRLQSGFFNSVVIVTAKAVIAATSPESLDLVGQKLTSAATQHAIAIKKPFISSPFVSVAGNYVVFISQPIFDDQGNYLGFMGGSIYLKKPSMLSNIISQHFYEDDSQVSIVSDDGTVIYNHDPSLVGAHIAINPELKDKLVHQQSGKYLLTHQGQEYLLGYASLKATGWNIFIYGTSDNVQRILALTAENATWILLMVISLMIALVAWLSSRISMPLEKLAELTRSEDSTRTLKALPGIHAWYAEAANLREAVYHHVLMMVNRVSALSDEAMTDPLTGLYNRRGFKEMTRRYRHSDHHCLIALDIDHFKVINDEHGHDAGDAVLISLAVLLKAVCRESDIINRFGGEEFVIFLPDTALSEAIALAERIRKTVENTDFPYSHQMRLCGGVVSLQDEDNDMDAALRRADMALYDAKAAGRNRVMFSKGGEIYLHQAG</sequence>
<dbReference type="InterPro" id="IPR029787">
    <property type="entry name" value="Nucleotide_cyclase"/>
</dbReference>
<dbReference type="SMART" id="SM00267">
    <property type="entry name" value="GGDEF"/>
    <property type="match status" value="1"/>
</dbReference>
<dbReference type="InterPro" id="IPR043128">
    <property type="entry name" value="Rev_trsase/Diguanyl_cyclase"/>
</dbReference>
<protein>
    <recommendedName>
        <fullName evidence="4">diguanylate cyclase</fullName>
        <ecNumber evidence="4">2.7.7.65</ecNumber>
    </recommendedName>
</protein>
<keyword evidence="8" id="KW-0342">GTP-binding</keyword>
<evidence type="ECO:0000256" key="6">
    <source>
        <dbReference type="ARBA" id="ARBA00022692"/>
    </source>
</evidence>
<dbReference type="PANTHER" id="PTHR45138">
    <property type="entry name" value="REGULATORY COMPONENTS OF SENSORY TRANSDUCTION SYSTEM"/>
    <property type="match status" value="1"/>
</dbReference>
<comment type="catalytic activity">
    <reaction evidence="10">
        <text>2 GTP = 3',3'-c-di-GMP + 2 diphosphate</text>
        <dbReference type="Rhea" id="RHEA:24898"/>
        <dbReference type="ChEBI" id="CHEBI:33019"/>
        <dbReference type="ChEBI" id="CHEBI:37565"/>
        <dbReference type="ChEBI" id="CHEBI:58805"/>
        <dbReference type="EC" id="2.7.7.65"/>
    </reaction>
</comment>
<dbReference type="GO" id="GO:0052621">
    <property type="term" value="F:diguanylate cyclase activity"/>
    <property type="evidence" value="ECO:0007669"/>
    <property type="project" value="UniProtKB-EC"/>
</dbReference>
<dbReference type="EMBL" id="AP024590">
    <property type="protein sequence ID" value="BCU55541.1"/>
    <property type="molecule type" value="Genomic_DNA"/>
</dbReference>
<gene>
    <name evidence="13" type="ORF">ENKO_21350</name>
</gene>
<keyword evidence="9 11" id="KW-0472">Membrane</keyword>
<dbReference type="RefSeq" id="WP_088218585.1">
    <property type="nucleotide sequence ID" value="NZ_AP024590.1"/>
</dbReference>
<name>A0AA86ITB7_9ENTR</name>
<dbReference type="InterPro" id="IPR000160">
    <property type="entry name" value="GGDEF_dom"/>
</dbReference>
<evidence type="ECO:0000256" key="11">
    <source>
        <dbReference type="SAM" id="Phobius"/>
    </source>
</evidence>
<comment type="subcellular location">
    <subcellularLocation>
        <location evidence="2">Cell membrane</location>
        <topology evidence="2">Multi-pass membrane protein</topology>
    </subcellularLocation>
</comment>
<proteinExistence type="predicted"/>
<reference evidence="13" key="1">
    <citation type="submission" date="2021-04" db="EMBL/GenBank/DDBJ databases">
        <title>Difference and commonality of drug resistance evolution in various bacteria. and drug sensitivity profiles.</title>
        <authorList>
            <person name="Maeda T."/>
            <person name="Shibai A."/>
            <person name="Kawada K."/>
            <person name="Kotani H."/>
            <person name="Tarusawa Y."/>
            <person name="Tanabe K."/>
            <person name="Furusawa C."/>
        </authorList>
    </citation>
    <scope>NUCLEOTIDE SEQUENCE</scope>
    <source>
        <strain evidence="13">JCM 8580</strain>
    </source>
</reference>
<feature type="domain" description="GGDEF" evidence="12">
    <location>
        <begin position="387"/>
        <end position="517"/>
    </location>
</feature>
<accession>A0AA86ITB7</accession>
<dbReference type="GO" id="GO:0005525">
    <property type="term" value="F:GTP binding"/>
    <property type="evidence" value="ECO:0007669"/>
    <property type="project" value="UniProtKB-KW"/>
</dbReference>
<evidence type="ECO:0000256" key="8">
    <source>
        <dbReference type="ARBA" id="ARBA00023134"/>
    </source>
</evidence>
<dbReference type="GO" id="GO:0043709">
    <property type="term" value="P:cell adhesion involved in single-species biofilm formation"/>
    <property type="evidence" value="ECO:0007669"/>
    <property type="project" value="TreeGrafter"/>
</dbReference>
<dbReference type="Gene3D" id="3.30.450.20">
    <property type="entry name" value="PAS domain"/>
    <property type="match status" value="1"/>
</dbReference>
<dbReference type="PANTHER" id="PTHR45138:SF9">
    <property type="entry name" value="DIGUANYLATE CYCLASE DGCM-RELATED"/>
    <property type="match status" value="1"/>
</dbReference>
<dbReference type="GO" id="GO:0005886">
    <property type="term" value="C:plasma membrane"/>
    <property type="evidence" value="ECO:0007669"/>
    <property type="project" value="UniProtKB-SubCell"/>
</dbReference>
<dbReference type="GO" id="GO:1902201">
    <property type="term" value="P:negative regulation of bacterial-type flagellum-dependent cell motility"/>
    <property type="evidence" value="ECO:0007669"/>
    <property type="project" value="TreeGrafter"/>
</dbReference>
<dbReference type="InterPro" id="IPR029151">
    <property type="entry name" value="Sensor-like_sf"/>
</dbReference>
<evidence type="ECO:0000256" key="9">
    <source>
        <dbReference type="ARBA" id="ARBA00023136"/>
    </source>
</evidence>
<dbReference type="PROSITE" id="PS50887">
    <property type="entry name" value="GGDEF"/>
    <property type="match status" value="1"/>
</dbReference>
<evidence type="ECO:0000256" key="4">
    <source>
        <dbReference type="ARBA" id="ARBA00012528"/>
    </source>
</evidence>
<keyword evidence="6 11" id="KW-0812">Transmembrane</keyword>
<keyword evidence="5" id="KW-1003">Cell membrane</keyword>
<dbReference type="InterPro" id="IPR033479">
    <property type="entry name" value="dCache_1"/>
</dbReference>
<dbReference type="EC" id="2.7.7.65" evidence="4"/>
<dbReference type="NCBIfam" id="TIGR00254">
    <property type="entry name" value="GGDEF"/>
    <property type="match status" value="1"/>
</dbReference>
<evidence type="ECO:0000313" key="14">
    <source>
        <dbReference type="Proteomes" id="UP000682928"/>
    </source>
</evidence>
<evidence type="ECO:0000256" key="5">
    <source>
        <dbReference type="ARBA" id="ARBA00022475"/>
    </source>
</evidence>
<evidence type="ECO:0000259" key="12">
    <source>
        <dbReference type="PROSITE" id="PS50887"/>
    </source>
</evidence>
<dbReference type="InterPro" id="IPR050469">
    <property type="entry name" value="Diguanylate_Cyclase"/>
</dbReference>
<organism evidence="13 14">
    <name type="scientific">Enterobacter kobei</name>
    <dbReference type="NCBI Taxonomy" id="208224"/>
    <lineage>
        <taxon>Bacteria</taxon>
        <taxon>Pseudomonadati</taxon>
        <taxon>Pseudomonadota</taxon>
        <taxon>Gammaproteobacteria</taxon>
        <taxon>Enterobacterales</taxon>
        <taxon>Enterobacteriaceae</taxon>
        <taxon>Enterobacter</taxon>
        <taxon>Enterobacter cloacae complex</taxon>
    </lineage>
</organism>
<evidence type="ECO:0000256" key="10">
    <source>
        <dbReference type="ARBA" id="ARBA00034247"/>
    </source>
</evidence>
<comment type="cofactor">
    <cofactor evidence="1">
        <name>Mg(2+)</name>
        <dbReference type="ChEBI" id="CHEBI:18420"/>
    </cofactor>
</comment>
<evidence type="ECO:0000256" key="2">
    <source>
        <dbReference type="ARBA" id="ARBA00004651"/>
    </source>
</evidence>
<dbReference type="Gene3D" id="3.30.70.270">
    <property type="match status" value="1"/>
</dbReference>
<evidence type="ECO:0000256" key="1">
    <source>
        <dbReference type="ARBA" id="ARBA00001946"/>
    </source>
</evidence>
<feature type="transmembrane region" description="Helical" evidence="11">
    <location>
        <begin position="282"/>
        <end position="300"/>
    </location>
</feature>
<dbReference type="AlphaFoldDB" id="A0AA86ITB7"/>
<dbReference type="SUPFAM" id="SSF55073">
    <property type="entry name" value="Nucleotide cyclase"/>
    <property type="match status" value="1"/>
</dbReference>
<dbReference type="SUPFAM" id="SSF103190">
    <property type="entry name" value="Sensory domain-like"/>
    <property type="match status" value="1"/>
</dbReference>
<feature type="transmembrane region" description="Helical" evidence="11">
    <location>
        <begin position="12"/>
        <end position="34"/>
    </location>
</feature>